<dbReference type="Proteomes" id="UP000307440">
    <property type="component" value="Unassembled WGS sequence"/>
</dbReference>
<keyword evidence="2" id="KW-1185">Reference proteome</keyword>
<sequence length="848" mass="96846">RHPGNFLVVDGQVFYSPNCKRVVEVPAAINTDKSNLNPFQPGVRWEDLRNPCRWSRAYGWASFIPLDRLFGAYPFNEVAFIPQLELDPESELYSHTVKIIDMWSELDAGLHQVASVLFSKYDAPAVFPYSIRGWKFQTKFRSLGKGRALTYAARDWLLVWMGLLSFLIAYAESRCEEFEKFREDHSQEEIAKLSRIKHWQEALNPTAYPAIQYLTESLPLSAVCSFLPSTRRCGIFLDLTNKAEFQPSVTWFIERGVPVWFPWTADTPQYLAKLNMSHLIPPAHVLQKQSQTILTRLSLPIPALLAQRKSAPAIDYRKQQQESEEKARVDGRCQRVAADNRARKPPTTSAQVHLYESDVDNPAKLKLEVVSKAQRGETLGSHTDNQSRYFPEFNIWVCCVDMAPDEAADDDEDNDLEWYFNPQGQSELVQHIPLRSTQTFPSASLYLPDDIIPPADFTDTFMGEGGCDRLEHAICQDMKMFYGFVAPIPYPTGKPASQKTEQDMNSFLRAVGFEQKSAATRAFFDLGISDAIFNFYHVCIHATETSHPSPESWDILPESFSPPANASILDGLSFVAYHAKSLGATTQPKQGKQRFWLILELSPSHPWRLALRTAADLVTICRFHPSSTPNKIVTFLVQRGIPFQTLQAVDTPPRHVPYHPTPNQLPRKPQNHIFTVDDYRQYAHTRDLMLGNPRMRAALLRGGIVWRLAYNAMSISDALDGPTGVPDLIIQDPKTKEYYRDDQLTTLEEDIIVGAYVCYSGRNAPVLKSWWPLAEVFDNGENPGRWTHHRETWYRNRLEAIIEGRERPYSVKQWRDKLHGRPETKKLRNYIEPVSSTFIDISCPSKLF</sequence>
<reference evidence="1 2" key="1">
    <citation type="journal article" date="2019" name="Nat. Ecol. Evol.">
        <title>Megaphylogeny resolves global patterns of mushroom evolution.</title>
        <authorList>
            <person name="Varga T."/>
            <person name="Krizsan K."/>
            <person name="Foldi C."/>
            <person name="Dima B."/>
            <person name="Sanchez-Garcia M."/>
            <person name="Sanchez-Ramirez S."/>
            <person name="Szollosi G.J."/>
            <person name="Szarkandi J.G."/>
            <person name="Papp V."/>
            <person name="Albert L."/>
            <person name="Andreopoulos W."/>
            <person name="Angelini C."/>
            <person name="Antonin V."/>
            <person name="Barry K.W."/>
            <person name="Bougher N.L."/>
            <person name="Buchanan P."/>
            <person name="Buyck B."/>
            <person name="Bense V."/>
            <person name="Catcheside P."/>
            <person name="Chovatia M."/>
            <person name="Cooper J."/>
            <person name="Damon W."/>
            <person name="Desjardin D."/>
            <person name="Finy P."/>
            <person name="Geml J."/>
            <person name="Haridas S."/>
            <person name="Hughes K."/>
            <person name="Justo A."/>
            <person name="Karasinski D."/>
            <person name="Kautmanova I."/>
            <person name="Kiss B."/>
            <person name="Kocsube S."/>
            <person name="Kotiranta H."/>
            <person name="LaButti K.M."/>
            <person name="Lechner B.E."/>
            <person name="Liimatainen K."/>
            <person name="Lipzen A."/>
            <person name="Lukacs Z."/>
            <person name="Mihaltcheva S."/>
            <person name="Morgado L.N."/>
            <person name="Niskanen T."/>
            <person name="Noordeloos M.E."/>
            <person name="Ohm R.A."/>
            <person name="Ortiz-Santana B."/>
            <person name="Ovrebo C."/>
            <person name="Racz N."/>
            <person name="Riley R."/>
            <person name="Savchenko A."/>
            <person name="Shiryaev A."/>
            <person name="Soop K."/>
            <person name="Spirin V."/>
            <person name="Szebenyi C."/>
            <person name="Tomsovsky M."/>
            <person name="Tulloss R.E."/>
            <person name="Uehling J."/>
            <person name="Grigoriev I.V."/>
            <person name="Vagvolgyi C."/>
            <person name="Papp T."/>
            <person name="Martin F.M."/>
            <person name="Miettinen O."/>
            <person name="Hibbett D.S."/>
            <person name="Nagy L.G."/>
        </authorList>
    </citation>
    <scope>NUCLEOTIDE SEQUENCE [LARGE SCALE GENOMIC DNA]</scope>
    <source>
        <strain evidence="1 2">CBS 121175</strain>
    </source>
</reference>
<proteinExistence type="predicted"/>
<protein>
    <submittedName>
        <fullName evidence="1">Uncharacterized protein</fullName>
    </submittedName>
</protein>
<gene>
    <name evidence="1" type="ORF">FA15DRAFT_601973</name>
</gene>
<organism evidence="1 2">
    <name type="scientific">Coprinopsis marcescibilis</name>
    <name type="common">Agaric fungus</name>
    <name type="synonym">Psathyrella marcescibilis</name>
    <dbReference type="NCBI Taxonomy" id="230819"/>
    <lineage>
        <taxon>Eukaryota</taxon>
        <taxon>Fungi</taxon>
        <taxon>Dikarya</taxon>
        <taxon>Basidiomycota</taxon>
        <taxon>Agaricomycotina</taxon>
        <taxon>Agaricomycetes</taxon>
        <taxon>Agaricomycetidae</taxon>
        <taxon>Agaricales</taxon>
        <taxon>Agaricineae</taxon>
        <taxon>Psathyrellaceae</taxon>
        <taxon>Coprinopsis</taxon>
    </lineage>
</organism>
<evidence type="ECO:0000313" key="2">
    <source>
        <dbReference type="Proteomes" id="UP000307440"/>
    </source>
</evidence>
<dbReference type="OrthoDB" id="3268696at2759"/>
<dbReference type="AlphaFoldDB" id="A0A5C3KGH3"/>
<dbReference type="EMBL" id="ML210354">
    <property type="protein sequence ID" value="TFK19201.1"/>
    <property type="molecule type" value="Genomic_DNA"/>
</dbReference>
<name>A0A5C3KGH3_COPMA</name>
<evidence type="ECO:0000313" key="1">
    <source>
        <dbReference type="EMBL" id="TFK19201.1"/>
    </source>
</evidence>
<feature type="non-terminal residue" evidence="1">
    <location>
        <position position="1"/>
    </location>
</feature>
<accession>A0A5C3KGH3</accession>